<evidence type="ECO:0000313" key="2">
    <source>
        <dbReference type="Proteomes" id="UP000215459"/>
    </source>
</evidence>
<dbReference type="Proteomes" id="UP000215459">
    <property type="component" value="Unassembled WGS sequence"/>
</dbReference>
<protein>
    <submittedName>
        <fullName evidence="1">Uncharacterized protein</fullName>
    </submittedName>
</protein>
<reference evidence="1 2" key="1">
    <citation type="submission" date="2017-07" db="EMBL/GenBank/DDBJ databases">
        <title>The genome sequence of Paludifilum halophilum highlights mechanisms for microbial adaptation to high salt environemnts.</title>
        <authorList>
            <person name="Belbahri L."/>
        </authorList>
    </citation>
    <scope>NUCLEOTIDE SEQUENCE [LARGE SCALE GENOMIC DNA]</scope>
    <source>
        <strain evidence="1 2">DSM 102817</strain>
    </source>
</reference>
<evidence type="ECO:0000313" key="1">
    <source>
        <dbReference type="EMBL" id="OYD09556.1"/>
    </source>
</evidence>
<keyword evidence="2" id="KW-1185">Reference proteome</keyword>
<organism evidence="1 2">
    <name type="scientific">Paludifilum halophilum</name>
    <dbReference type="NCBI Taxonomy" id="1642702"/>
    <lineage>
        <taxon>Bacteria</taxon>
        <taxon>Bacillati</taxon>
        <taxon>Bacillota</taxon>
        <taxon>Bacilli</taxon>
        <taxon>Bacillales</taxon>
        <taxon>Thermoactinomycetaceae</taxon>
        <taxon>Paludifilum</taxon>
    </lineage>
</organism>
<dbReference type="AlphaFoldDB" id="A0A235BBA4"/>
<accession>A0A235BBA4</accession>
<comment type="caution">
    <text evidence="1">The sequence shown here is derived from an EMBL/GenBank/DDBJ whole genome shotgun (WGS) entry which is preliminary data.</text>
</comment>
<sequence length="71" mass="7976">MVVLAGYVRPGGPGKSHGRFICRQSLSNMSFFYHTLKGFSNKGPAQRVRLLIRIEVSSLFIADFAFLIKFP</sequence>
<proteinExistence type="predicted"/>
<dbReference type="EMBL" id="NOWF01000001">
    <property type="protein sequence ID" value="OYD09556.1"/>
    <property type="molecule type" value="Genomic_DNA"/>
</dbReference>
<gene>
    <name evidence="1" type="ORF">CHM34_00630</name>
</gene>
<name>A0A235BBA4_9BACL</name>